<dbReference type="GO" id="GO:0031965">
    <property type="term" value="C:nuclear membrane"/>
    <property type="evidence" value="ECO:0007669"/>
    <property type="project" value="InterPro"/>
</dbReference>
<dbReference type="SMART" id="SM01042">
    <property type="entry name" value="Brr6_like_C_C"/>
    <property type="match status" value="1"/>
</dbReference>
<reference evidence="4 5" key="2">
    <citation type="submission" date="2016-05" db="EMBL/GenBank/DDBJ databases">
        <title>Lineage-specific infection strategies underlie the spectrum of fungal disease in amphibians.</title>
        <authorList>
            <person name="Cuomo C.A."/>
            <person name="Farrer R.A."/>
            <person name="James T."/>
            <person name="Longcore J."/>
            <person name="Birren B."/>
        </authorList>
    </citation>
    <scope>NUCLEOTIDE SEQUENCE [LARGE SCALE GENOMIC DNA]</scope>
    <source>
        <strain evidence="4 5">JEL423</strain>
    </source>
</reference>
<dbReference type="GO" id="GO:0055088">
    <property type="term" value="P:lipid homeostasis"/>
    <property type="evidence" value="ECO:0007669"/>
    <property type="project" value="InterPro"/>
</dbReference>
<dbReference type="AlphaFoldDB" id="A0A177WQ54"/>
<feature type="domain" description="Brl1/Brr6" evidence="3">
    <location>
        <begin position="263"/>
        <end position="396"/>
    </location>
</feature>
<dbReference type="PANTHER" id="PTHR28136:SF1">
    <property type="entry name" value="NUCLEUS EXPORT PROTEIN BRL1"/>
    <property type="match status" value="1"/>
</dbReference>
<keyword evidence="2" id="KW-0812">Transmembrane</keyword>
<evidence type="ECO:0000256" key="2">
    <source>
        <dbReference type="SAM" id="Phobius"/>
    </source>
</evidence>
<dbReference type="VEuPathDB" id="FungiDB:BDEG_25724"/>
<dbReference type="EMBL" id="DS022307">
    <property type="protein sequence ID" value="OAJ42249.1"/>
    <property type="molecule type" value="Genomic_DNA"/>
</dbReference>
<evidence type="ECO:0000256" key="1">
    <source>
        <dbReference type="SAM" id="MobiDB-lite"/>
    </source>
</evidence>
<dbReference type="PANTHER" id="PTHR28136">
    <property type="entry name" value="NUCLEUS EXPORT PROTEIN BRR6"/>
    <property type="match status" value="1"/>
</dbReference>
<name>A0A177WQ54_BATDL</name>
<evidence type="ECO:0000313" key="5">
    <source>
        <dbReference type="Proteomes" id="UP000077115"/>
    </source>
</evidence>
<dbReference type="InterPro" id="IPR040202">
    <property type="entry name" value="Brl1/Brr6"/>
</dbReference>
<dbReference type="Pfam" id="PF10104">
    <property type="entry name" value="Brr6_like_C_C"/>
    <property type="match status" value="1"/>
</dbReference>
<accession>A0A177WQ54</accession>
<protein>
    <recommendedName>
        <fullName evidence="3">Brl1/Brr6 domain-containing protein</fullName>
    </recommendedName>
</protein>
<feature type="region of interest" description="Disordered" evidence="1">
    <location>
        <begin position="181"/>
        <end position="247"/>
    </location>
</feature>
<evidence type="ECO:0000313" key="4">
    <source>
        <dbReference type="EMBL" id="OAJ42249.1"/>
    </source>
</evidence>
<dbReference type="Proteomes" id="UP000077115">
    <property type="component" value="Unassembled WGS sequence"/>
</dbReference>
<dbReference type="OrthoDB" id="5961at2759"/>
<dbReference type="eggNOG" id="KOG4503">
    <property type="taxonomic scope" value="Eukaryota"/>
</dbReference>
<sequence length="460" mass="51061">MMVNGLPSRNRLDSTSANSCSDRPKPQPSAHMNSASPQLSRGTASPMDFAMDLELTPGESSPWLLAVSKLSTPSKQKPFNSSPFYSTPNLPSFISNSAIHPNPNSSIPSYSRPAIPSSHQSCFSPNSFGQTRAGDLFSSTGIAAKNVFQFGVSHQTHPISAQIKPSPIKAQPVFSSGHRPLAVAHQRSSINSPSSIDTGRTQSTSPDKILQSKSSMKPQGRKRKKTGELSPQDQHDASNYHQHARSNSIQQPLLQHMHLPYLITGYIQALFTLFIVCVVAYILVQFIWSVRHDLQLKTDEFSQEMTQQIALCSKSYYENKCMPGQRVPAMYQACTEWEICMSRDPKDIARLKVGAETLAEILNKLINPLSYKTMIFGALALFGTLLFTSSAFSFFKRTSSGSLAKEIHHHHHSLQSQYPLSKEPRQGYFLPASSTTQMDYNDMNTLRFRNTFTNDDSGKH</sequence>
<organism evidence="4 5">
    <name type="scientific">Batrachochytrium dendrobatidis (strain JEL423)</name>
    <dbReference type="NCBI Taxonomy" id="403673"/>
    <lineage>
        <taxon>Eukaryota</taxon>
        <taxon>Fungi</taxon>
        <taxon>Fungi incertae sedis</taxon>
        <taxon>Chytridiomycota</taxon>
        <taxon>Chytridiomycota incertae sedis</taxon>
        <taxon>Chytridiomycetes</taxon>
        <taxon>Rhizophydiales</taxon>
        <taxon>Rhizophydiales incertae sedis</taxon>
        <taxon>Batrachochytrium</taxon>
    </lineage>
</organism>
<feature type="transmembrane region" description="Helical" evidence="2">
    <location>
        <begin position="266"/>
        <end position="288"/>
    </location>
</feature>
<keyword evidence="2" id="KW-0472">Membrane</keyword>
<evidence type="ECO:0000259" key="3">
    <source>
        <dbReference type="SMART" id="SM01042"/>
    </source>
</evidence>
<reference evidence="4 5" key="1">
    <citation type="submission" date="2006-10" db="EMBL/GenBank/DDBJ databases">
        <title>The Genome Sequence of Batrachochytrium dendrobatidis JEL423.</title>
        <authorList>
            <consortium name="The Broad Institute Genome Sequencing Platform"/>
            <person name="Birren B."/>
            <person name="Lander E."/>
            <person name="Galagan J."/>
            <person name="Cuomo C."/>
            <person name="Devon K."/>
            <person name="Jaffe D."/>
            <person name="Butler J."/>
            <person name="Alvarez P."/>
            <person name="Gnerre S."/>
            <person name="Grabherr M."/>
            <person name="Kleber M."/>
            <person name="Mauceli E."/>
            <person name="Brockman W."/>
            <person name="Young S."/>
            <person name="LaButti K."/>
            <person name="Sykes S."/>
            <person name="DeCaprio D."/>
            <person name="Crawford M."/>
            <person name="Koehrsen M."/>
            <person name="Engels R."/>
            <person name="Montgomery P."/>
            <person name="Pearson M."/>
            <person name="Howarth C."/>
            <person name="Larson L."/>
            <person name="White J."/>
            <person name="O'Leary S."/>
            <person name="Kodira C."/>
            <person name="Zeng Q."/>
            <person name="Yandava C."/>
            <person name="Alvarado L."/>
            <person name="Longcore J."/>
            <person name="James T."/>
        </authorList>
    </citation>
    <scope>NUCLEOTIDE SEQUENCE [LARGE SCALE GENOMIC DNA]</scope>
    <source>
        <strain evidence="4 5">JEL423</strain>
    </source>
</reference>
<gene>
    <name evidence="4" type="ORF">BDEG_25724</name>
</gene>
<feature type="compositionally biased region" description="Polar residues" evidence="1">
    <location>
        <begin position="186"/>
        <end position="217"/>
    </location>
</feature>
<dbReference type="GO" id="GO:0006998">
    <property type="term" value="P:nuclear envelope organization"/>
    <property type="evidence" value="ECO:0007669"/>
    <property type="project" value="InterPro"/>
</dbReference>
<proteinExistence type="predicted"/>
<feature type="region of interest" description="Disordered" evidence="1">
    <location>
        <begin position="1"/>
        <end position="53"/>
    </location>
</feature>
<feature type="transmembrane region" description="Helical" evidence="2">
    <location>
        <begin position="374"/>
        <end position="395"/>
    </location>
</feature>
<feature type="compositionally biased region" description="Polar residues" evidence="1">
    <location>
        <begin position="30"/>
        <end position="43"/>
    </location>
</feature>
<dbReference type="InterPro" id="IPR018767">
    <property type="entry name" value="Brl1/Brr6_dom"/>
</dbReference>
<keyword evidence="2" id="KW-1133">Transmembrane helix</keyword>